<reference evidence="1 2" key="1">
    <citation type="journal article" date="2019" name="Front. Microbiol.">
        <title>Ammonia Oxidation by the Arctic Terrestrial Thaumarchaeote Candidatus Nitrosocosmicus arcticus Is Stimulated by Increasing Temperatures.</title>
        <authorList>
            <person name="Alves R.J.E."/>
            <person name="Kerou M."/>
            <person name="Zappe A."/>
            <person name="Bittner R."/>
            <person name="Abby S.S."/>
            <person name="Schmidt H.A."/>
            <person name="Pfeifer K."/>
            <person name="Schleper C."/>
        </authorList>
    </citation>
    <scope>NUCLEOTIDE SEQUENCE [LARGE SCALE GENOMIC DNA]</scope>
    <source>
        <strain evidence="1 2">Kfb</strain>
    </source>
</reference>
<organism evidence="1 2">
    <name type="scientific">Candidatus Nitrosocosmicus arcticus</name>
    <dbReference type="NCBI Taxonomy" id="2035267"/>
    <lineage>
        <taxon>Archaea</taxon>
        <taxon>Nitrososphaerota</taxon>
        <taxon>Nitrososphaeria</taxon>
        <taxon>Nitrososphaerales</taxon>
        <taxon>Nitrososphaeraceae</taxon>
        <taxon>Candidatus Nitrosocosmicus</taxon>
    </lineage>
</organism>
<name>A0A557SVG7_9ARCH</name>
<keyword evidence="2" id="KW-1185">Reference proteome</keyword>
<sequence length="58" mass="6901">MLKGRERINCSICNDRIGDFKYEAMPQWNISGFLCSKCYSKKISEHYIKQNPEEKKLK</sequence>
<evidence type="ECO:0000313" key="2">
    <source>
        <dbReference type="Proteomes" id="UP000315289"/>
    </source>
</evidence>
<comment type="caution">
    <text evidence="1">The sequence shown here is derived from an EMBL/GenBank/DDBJ whole genome shotgun (WGS) entry which is preliminary data.</text>
</comment>
<proteinExistence type="predicted"/>
<dbReference type="EMBL" id="VOAH01000007">
    <property type="protein sequence ID" value="TVP40604.1"/>
    <property type="molecule type" value="Genomic_DNA"/>
</dbReference>
<dbReference type="AlphaFoldDB" id="A0A557SVG7"/>
<accession>A0A557SVG7</accession>
<evidence type="ECO:0000313" key="1">
    <source>
        <dbReference type="EMBL" id="TVP40604.1"/>
    </source>
</evidence>
<dbReference type="Proteomes" id="UP000315289">
    <property type="component" value="Unassembled WGS sequence"/>
</dbReference>
<gene>
    <name evidence="1" type="ORF">NARC_70186</name>
</gene>
<protein>
    <submittedName>
        <fullName evidence="1">Uncharacterized protein</fullName>
    </submittedName>
</protein>